<comment type="catalytic activity">
    <reaction evidence="1">
        <text>Release of an N-terminal tripeptide from a polypeptide.</text>
        <dbReference type="EC" id="3.4.14.10"/>
    </reaction>
</comment>
<feature type="chain" id="PRO_5040386539" description="tripeptidyl-peptidase II" evidence="17">
    <location>
        <begin position="19"/>
        <end position="650"/>
    </location>
</feature>
<feature type="active site" description="Charge relay system" evidence="15">
    <location>
        <position position="313"/>
    </location>
</feature>
<evidence type="ECO:0000256" key="6">
    <source>
        <dbReference type="ARBA" id="ARBA00022670"/>
    </source>
</evidence>
<evidence type="ECO:0000256" key="11">
    <source>
        <dbReference type="ARBA" id="ARBA00022837"/>
    </source>
</evidence>
<keyword evidence="14" id="KW-0325">Glycoprotein</keyword>
<dbReference type="PROSITE" id="PS51695">
    <property type="entry name" value="SEDOLISIN"/>
    <property type="match status" value="1"/>
</dbReference>
<dbReference type="Proteomes" id="UP000799441">
    <property type="component" value="Unassembled WGS sequence"/>
</dbReference>
<feature type="binding site" evidence="15">
    <location>
        <position position="627"/>
    </location>
    <ligand>
        <name>Ca(2+)</name>
        <dbReference type="ChEBI" id="CHEBI:29108"/>
    </ligand>
</feature>
<evidence type="ECO:0000256" key="17">
    <source>
        <dbReference type="SAM" id="SignalP"/>
    </source>
</evidence>
<evidence type="ECO:0000256" key="9">
    <source>
        <dbReference type="ARBA" id="ARBA00022801"/>
    </source>
</evidence>
<dbReference type="EC" id="3.4.14.10" evidence="4"/>
<dbReference type="SMART" id="SM00944">
    <property type="entry name" value="Pro-kuma_activ"/>
    <property type="match status" value="1"/>
</dbReference>
<dbReference type="InterPro" id="IPR015366">
    <property type="entry name" value="S53_propep"/>
</dbReference>
<evidence type="ECO:0000256" key="3">
    <source>
        <dbReference type="ARBA" id="ARBA00004239"/>
    </source>
</evidence>
<dbReference type="Pfam" id="PF09286">
    <property type="entry name" value="Pro-kuma_activ"/>
    <property type="match status" value="1"/>
</dbReference>
<evidence type="ECO:0000256" key="15">
    <source>
        <dbReference type="PROSITE-ProRule" id="PRU01032"/>
    </source>
</evidence>
<dbReference type="EMBL" id="MU003769">
    <property type="protein sequence ID" value="KAF2724958.1"/>
    <property type="molecule type" value="Genomic_DNA"/>
</dbReference>
<dbReference type="CDD" id="cd04056">
    <property type="entry name" value="Peptidases_S53"/>
    <property type="match status" value="1"/>
</dbReference>
<dbReference type="Gene3D" id="3.40.50.200">
    <property type="entry name" value="Peptidase S8/S53 domain"/>
    <property type="match status" value="1"/>
</dbReference>
<comment type="subcellular location">
    <subcellularLocation>
        <location evidence="3">Secreted</location>
        <location evidence="3">Extracellular space</location>
    </subcellularLocation>
</comment>
<keyword evidence="9 15" id="KW-0378">Hydrolase</keyword>
<dbReference type="FunFam" id="3.40.50.200:FF:000015">
    <property type="entry name" value="Tripeptidyl peptidase A"/>
    <property type="match status" value="1"/>
</dbReference>
<keyword evidence="8 17" id="KW-0732">Signal</keyword>
<dbReference type="InterPro" id="IPR030400">
    <property type="entry name" value="Sedolisin_dom"/>
</dbReference>
<dbReference type="GO" id="GO:0006508">
    <property type="term" value="P:proteolysis"/>
    <property type="evidence" value="ECO:0007669"/>
    <property type="project" value="UniProtKB-KW"/>
</dbReference>
<evidence type="ECO:0000256" key="7">
    <source>
        <dbReference type="ARBA" id="ARBA00022723"/>
    </source>
</evidence>
<dbReference type="AlphaFoldDB" id="A0A9P4QG19"/>
<keyword evidence="12" id="KW-0843">Virulence</keyword>
<evidence type="ECO:0000256" key="16">
    <source>
        <dbReference type="SAM" id="MobiDB-lite"/>
    </source>
</evidence>
<evidence type="ECO:0000256" key="5">
    <source>
        <dbReference type="ARBA" id="ARBA00022525"/>
    </source>
</evidence>
<dbReference type="OrthoDB" id="409122at2759"/>
<feature type="binding site" evidence="15">
    <location>
        <position position="629"/>
    </location>
    <ligand>
        <name>Ca(2+)</name>
        <dbReference type="ChEBI" id="CHEBI:29108"/>
    </ligand>
</feature>
<accession>A0A9P4QG19</accession>
<evidence type="ECO:0000256" key="10">
    <source>
        <dbReference type="ARBA" id="ARBA00022825"/>
    </source>
</evidence>
<keyword evidence="13" id="KW-0865">Zymogen</keyword>
<feature type="binding site" evidence="15">
    <location>
        <position position="609"/>
    </location>
    <ligand>
        <name>Ca(2+)</name>
        <dbReference type="ChEBI" id="CHEBI:29108"/>
    </ligand>
</feature>
<dbReference type="InterPro" id="IPR036852">
    <property type="entry name" value="Peptidase_S8/S53_dom_sf"/>
</dbReference>
<organism evidence="19 20">
    <name type="scientific">Polychaeton citri CBS 116435</name>
    <dbReference type="NCBI Taxonomy" id="1314669"/>
    <lineage>
        <taxon>Eukaryota</taxon>
        <taxon>Fungi</taxon>
        <taxon>Dikarya</taxon>
        <taxon>Ascomycota</taxon>
        <taxon>Pezizomycotina</taxon>
        <taxon>Dothideomycetes</taxon>
        <taxon>Dothideomycetidae</taxon>
        <taxon>Capnodiales</taxon>
        <taxon>Capnodiaceae</taxon>
        <taxon>Polychaeton</taxon>
    </lineage>
</organism>
<name>A0A9P4QG19_9PEZI</name>
<feature type="binding site" evidence="15">
    <location>
        <position position="608"/>
    </location>
    <ligand>
        <name>Ca(2+)</name>
        <dbReference type="ChEBI" id="CHEBI:29108"/>
    </ligand>
</feature>
<comment type="caution">
    <text evidence="19">The sequence shown here is derived from an EMBL/GenBank/DDBJ whole genome shotgun (WGS) entry which is preliminary data.</text>
</comment>
<feature type="domain" description="Peptidase S53" evidence="18">
    <location>
        <begin position="232"/>
        <end position="649"/>
    </location>
</feature>
<feature type="active site" description="Charge relay system" evidence="15">
    <location>
        <position position="309"/>
    </location>
</feature>
<evidence type="ECO:0000256" key="13">
    <source>
        <dbReference type="ARBA" id="ARBA00023145"/>
    </source>
</evidence>
<gene>
    <name evidence="19" type="ORF">K431DRAFT_281430</name>
</gene>
<evidence type="ECO:0000256" key="8">
    <source>
        <dbReference type="ARBA" id="ARBA00022729"/>
    </source>
</evidence>
<evidence type="ECO:0000256" key="1">
    <source>
        <dbReference type="ARBA" id="ARBA00001910"/>
    </source>
</evidence>
<evidence type="ECO:0000256" key="12">
    <source>
        <dbReference type="ARBA" id="ARBA00023026"/>
    </source>
</evidence>
<evidence type="ECO:0000256" key="2">
    <source>
        <dbReference type="ARBA" id="ARBA00002451"/>
    </source>
</evidence>
<comment type="function">
    <text evidence="2">Secreted tripeptidyl-peptidase which degrades proteins at acidic pHs and is involved in virulence.</text>
</comment>
<sequence>MALLRSMIVSAIVGLALGNAVQDYAVHERRDATPDGWTQVEKLDRRAILPMRVGLTQSNLDKGHDWLMDVSHPESEGYGEHWTVDRIAEAFAPSDDAISSVKNWLASSGVNAERIASGRGKSWLYFNATVGEVESLLKTEYHVYEHETGQPHVACQEYSIPSHLKDHVDFIYPTVQFDAQVEKRGLEERGHSGGHKKGPGWPGSPPWGPPRHGPWRPKPWHGSGDLQYCDSQITPDCLRALYRFGPNSKANSKNSYGIVEYTPQAYVPSDLDLFFKNFSSKQVGDRPILQSIDGGVVQTSNHSFEFNGESNLDLEYAMTLVYPQEVVLYQVGDLVQGASFNNFLDGIDGSYCTYQGGDDPYFDGLYPDPLPGGYPKQDCGIYTPAKVISTSYSYDENFLTEAYMRRQCNEYMKLGLQGVSILYSSGDSGVAGNAGCLVGPGLNASTNDGTSGRFNPSFPGSCPYITSVGATQVKPGTDIQKALATGTQPEMACETVIYSGGGFSNVFALPSYQSKAVQSWFNSFPPPYSAQQFNNSEHTRGFPDISANGANYVIYVNGEWGLVYGTSASSPTLGSVLTLINQARLDAGKSSIGFLNPVAYQHPEVFNDITEGNNPGCGTDGFSAAPGWDPVTGLGTPNFQKMKKLWLSLK</sequence>
<feature type="region of interest" description="Disordered" evidence="16">
    <location>
        <begin position="188"/>
        <end position="209"/>
    </location>
</feature>
<dbReference type="SUPFAM" id="SSF52743">
    <property type="entry name" value="Subtilisin-like"/>
    <property type="match status" value="1"/>
</dbReference>
<feature type="signal peptide" evidence="17">
    <location>
        <begin position="1"/>
        <end position="18"/>
    </location>
</feature>
<dbReference type="GO" id="GO:0008240">
    <property type="term" value="F:tripeptidyl-peptidase activity"/>
    <property type="evidence" value="ECO:0007669"/>
    <property type="project" value="UniProtKB-EC"/>
</dbReference>
<keyword evidence="11 15" id="KW-0106">Calcium</keyword>
<dbReference type="CDD" id="cd11377">
    <property type="entry name" value="Pro-peptidase_S53"/>
    <property type="match status" value="1"/>
</dbReference>
<evidence type="ECO:0000256" key="14">
    <source>
        <dbReference type="ARBA" id="ARBA00023180"/>
    </source>
</evidence>
<reference evidence="19" key="1">
    <citation type="journal article" date="2020" name="Stud. Mycol.">
        <title>101 Dothideomycetes genomes: a test case for predicting lifestyles and emergence of pathogens.</title>
        <authorList>
            <person name="Haridas S."/>
            <person name="Albert R."/>
            <person name="Binder M."/>
            <person name="Bloem J."/>
            <person name="Labutti K."/>
            <person name="Salamov A."/>
            <person name="Andreopoulos B."/>
            <person name="Baker S."/>
            <person name="Barry K."/>
            <person name="Bills G."/>
            <person name="Bluhm B."/>
            <person name="Cannon C."/>
            <person name="Castanera R."/>
            <person name="Culley D."/>
            <person name="Daum C."/>
            <person name="Ezra D."/>
            <person name="Gonzalez J."/>
            <person name="Henrissat B."/>
            <person name="Kuo A."/>
            <person name="Liang C."/>
            <person name="Lipzen A."/>
            <person name="Lutzoni F."/>
            <person name="Magnuson J."/>
            <person name="Mondo S."/>
            <person name="Nolan M."/>
            <person name="Ohm R."/>
            <person name="Pangilinan J."/>
            <person name="Park H.-J."/>
            <person name="Ramirez L."/>
            <person name="Alfaro M."/>
            <person name="Sun H."/>
            <person name="Tritt A."/>
            <person name="Yoshinaga Y."/>
            <person name="Zwiers L.-H."/>
            <person name="Turgeon B."/>
            <person name="Goodwin S."/>
            <person name="Spatafora J."/>
            <person name="Crous P."/>
            <person name="Grigoriev I."/>
        </authorList>
    </citation>
    <scope>NUCLEOTIDE SEQUENCE</scope>
    <source>
        <strain evidence="19">CBS 116435</strain>
    </source>
</reference>
<dbReference type="InterPro" id="IPR050819">
    <property type="entry name" value="Tripeptidyl-peptidase_I"/>
</dbReference>
<keyword evidence="10 15" id="KW-0720">Serine protease</keyword>
<protein>
    <recommendedName>
        <fullName evidence="4">tripeptidyl-peptidase II</fullName>
        <ecNumber evidence="4">3.4.14.10</ecNumber>
    </recommendedName>
</protein>
<comment type="cofactor">
    <cofactor evidence="15">
        <name>Ca(2+)</name>
        <dbReference type="ChEBI" id="CHEBI:29108"/>
    </cofactor>
    <text evidence="15">Binds 1 Ca(2+) ion per subunit.</text>
</comment>
<keyword evidence="7 15" id="KW-0479">Metal-binding</keyword>
<evidence type="ECO:0000313" key="20">
    <source>
        <dbReference type="Proteomes" id="UP000799441"/>
    </source>
</evidence>
<feature type="active site" description="Charge relay system" evidence="15">
    <location>
        <position position="567"/>
    </location>
</feature>
<evidence type="ECO:0000259" key="18">
    <source>
        <dbReference type="PROSITE" id="PS51695"/>
    </source>
</evidence>
<dbReference type="GO" id="GO:0046872">
    <property type="term" value="F:metal ion binding"/>
    <property type="evidence" value="ECO:0007669"/>
    <property type="project" value="UniProtKB-UniRule"/>
</dbReference>
<dbReference type="PANTHER" id="PTHR14218:SF19">
    <property type="entry name" value="SERINE PROTEASE AORO, PUTATIVE (AFU_ORTHOLOGUE AFUA_6G10250)-RELATED"/>
    <property type="match status" value="1"/>
</dbReference>
<evidence type="ECO:0000313" key="19">
    <source>
        <dbReference type="EMBL" id="KAF2724958.1"/>
    </source>
</evidence>
<proteinExistence type="predicted"/>
<dbReference type="GO" id="GO:0005576">
    <property type="term" value="C:extracellular region"/>
    <property type="evidence" value="ECO:0007669"/>
    <property type="project" value="UniProtKB-SubCell"/>
</dbReference>
<keyword evidence="6 15" id="KW-0645">Protease</keyword>
<dbReference type="SUPFAM" id="SSF54897">
    <property type="entry name" value="Protease propeptides/inhibitors"/>
    <property type="match status" value="1"/>
</dbReference>
<dbReference type="PANTHER" id="PTHR14218">
    <property type="entry name" value="PROTEASE S8 TRIPEPTIDYL PEPTIDASE I CLN2"/>
    <property type="match status" value="1"/>
</dbReference>
<keyword evidence="5" id="KW-0964">Secreted</keyword>
<keyword evidence="20" id="KW-1185">Reference proteome</keyword>
<evidence type="ECO:0000256" key="4">
    <source>
        <dbReference type="ARBA" id="ARBA00012462"/>
    </source>
</evidence>
<dbReference type="GO" id="GO:0004252">
    <property type="term" value="F:serine-type endopeptidase activity"/>
    <property type="evidence" value="ECO:0007669"/>
    <property type="project" value="UniProtKB-UniRule"/>
</dbReference>